<dbReference type="Proteomes" id="UP000441399">
    <property type="component" value="Unassembled WGS sequence"/>
</dbReference>
<organism evidence="7 8">
    <name type="scientific">BD1-7 clade bacterium</name>
    <dbReference type="NCBI Taxonomy" id="2029982"/>
    <lineage>
        <taxon>Bacteria</taxon>
        <taxon>Pseudomonadati</taxon>
        <taxon>Pseudomonadota</taxon>
        <taxon>Gammaproteobacteria</taxon>
        <taxon>Cellvibrionales</taxon>
        <taxon>Spongiibacteraceae</taxon>
        <taxon>BD1-7 clade</taxon>
    </lineage>
</organism>
<keyword evidence="8" id="KW-1185">Reference proteome</keyword>
<dbReference type="GO" id="GO:0005886">
    <property type="term" value="C:plasma membrane"/>
    <property type="evidence" value="ECO:0007669"/>
    <property type="project" value="UniProtKB-SubCell"/>
</dbReference>
<dbReference type="EMBL" id="CACSIO010000060">
    <property type="protein sequence ID" value="CAA0124742.1"/>
    <property type="molecule type" value="Genomic_DNA"/>
</dbReference>
<keyword evidence="6 7" id="KW-0012">Acyltransferase</keyword>
<dbReference type="GO" id="GO:0008913">
    <property type="term" value="F:Kdo2-lipid IVA acyltransferase activity"/>
    <property type="evidence" value="ECO:0007669"/>
    <property type="project" value="UniProtKB-EC"/>
</dbReference>
<keyword evidence="4 7" id="KW-0808">Transferase</keyword>
<keyword evidence="5" id="KW-0472">Membrane</keyword>
<evidence type="ECO:0000256" key="3">
    <source>
        <dbReference type="ARBA" id="ARBA00022519"/>
    </source>
</evidence>
<name>A0A5S9QZ28_9GAMM</name>
<evidence type="ECO:0000313" key="8">
    <source>
        <dbReference type="Proteomes" id="UP000441399"/>
    </source>
</evidence>
<sequence>MKINPLYHPKYFPTWIALFLMRCLVSLPLPIWQKIGVGIGLVLNKFAKSRRGVAEVNVDLAFPDLSPQDKDAMVKKIVINTTLGILEAFYSWWASDKDVERRSTVKNLDILEDALKDDRGVLLVGAHFSTLDLSGRVMGVRKKVDITYRAQDKNPVFNHVMNTCRQQHFKHLIEKREMRKMVRNLKKGEVVWYAPDQDFGRKGSVFAPFFGVDTATITTIGKLVKVTGAKVLFFSHFRYGTGKDTHYVGTVLDPFNDGFNDDDVNNATLLNKALEDVLRQEDPTQYFWVHKRFKTRPDPSDPSPYKKKTSK</sequence>
<gene>
    <name evidence="7" type="primary">lpxL_5</name>
    <name evidence="7" type="ORF">OPDIPICF_03219</name>
</gene>
<dbReference type="PANTHER" id="PTHR30606:SF9">
    <property type="entry name" value="LIPID A BIOSYNTHESIS LAUROYLTRANSFERASE"/>
    <property type="match status" value="1"/>
</dbReference>
<accession>A0A5S9QZ28</accession>
<reference evidence="7 8" key="1">
    <citation type="submission" date="2019-11" db="EMBL/GenBank/DDBJ databases">
        <authorList>
            <person name="Holert J."/>
        </authorList>
    </citation>
    <scope>NUCLEOTIDE SEQUENCE [LARGE SCALE GENOMIC DNA]</scope>
    <source>
        <strain evidence="7">SB11_3</strain>
    </source>
</reference>
<evidence type="ECO:0000256" key="2">
    <source>
        <dbReference type="ARBA" id="ARBA00022475"/>
    </source>
</evidence>
<protein>
    <submittedName>
        <fullName evidence="7">Lipid A biosynthesis lauroyltransferase</fullName>
        <ecNumber evidence="7">2.3.1.241</ecNumber>
    </submittedName>
</protein>
<keyword evidence="3" id="KW-0997">Cell inner membrane</keyword>
<dbReference type="Pfam" id="PF03279">
    <property type="entry name" value="Lip_A_acyltrans"/>
    <property type="match status" value="1"/>
</dbReference>
<evidence type="ECO:0000256" key="4">
    <source>
        <dbReference type="ARBA" id="ARBA00022679"/>
    </source>
</evidence>
<evidence type="ECO:0000256" key="5">
    <source>
        <dbReference type="ARBA" id="ARBA00023136"/>
    </source>
</evidence>
<dbReference type="PANTHER" id="PTHR30606">
    <property type="entry name" value="LIPID A BIOSYNTHESIS LAUROYL ACYLTRANSFERASE"/>
    <property type="match status" value="1"/>
</dbReference>
<dbReference type="AlphaFoldDB" id="A0A5S9QZ28"/>
<evidence type="ECO:0000256" key="1">
    <source>
        <dbReference type="ARBA" id="ARBA00004533"/>
    </source>
</evidence>
<dbReference type="GO" id="GO:0009247">
    <property type="term" value="P:glycolipid biosynthetic process"/>
    <property type="evidence" value="ECO:0007669"/>
    <property type="project" value="UniProtKB-ARBA"/>
</dbReference>
<dbReference type="PIRSF" id="PIRSF026649">
    <property type="entry name" value="MsbB"/>
    <property type="match status" value="1"/>
</dbReference>
<keyword evidence="2" id="KW-1003">Cell membrane</keyword>
<dbReference type="EC" id="2.3.1.241" evidence="7"/>
<proteinExistence type="predicted"/>
<evidence type="ECO:0000256" key="6">
    <source>
        <dbReference type="ARBA" id="ARBA00023315"/>
    </source>
</evidence>
<comment type="subcellular location">
    <subcellularLocation>
        <location evidence="1">Cell inner membrane</location>
    </subcellularLocation>
</comment>
<dbReference type="InterPro" id="IPR004960">
    <property type="entry name" value="LipA_acyltrans"/>
</dbReference>
<dbReference type="CDD" id="cd07984">
    <property type="entry name" value="LPLAT_LABLAT-like"/>
    <property type="match status" value="1"/>
</dbReference>
<dbReference type="OrthoDB" id="9803456at2"/>
<evidence type="ECO:0000313" key="7">
    <source>
        <dbReference type="EMBL" id="CAA0124742.1"/>
    </source>
</evidence>